<protein>
    <recommendedName>
        <fullName evidence="3">Aminopeptidase</fullName>
    </recommendedName>
</protein>
<dbReference type="AlphaFoldDB" id="A0A833JE96"/>
<dbReference type="RefSeq" id="WP_152212488.1">
    <property type="nucleotide sequence ID" value="NZ_WFLN01000005.1"/>
</dbReference>
<gene>
    <name evidence="1" type="ORF">GCL57_06265</name>
</gene>
<dbReference type="Proteomes" id="UP000442694">
    <property type="component" value="Unassembled WGS sequence"/>
</dbReference>
<accession>A0A833JE96</accession>
<keyword evidence="2" id="KW-1185">Reference proteome</keyword>
<evidence type="ECO:0000313" key="2">
    <source>
        <dbReference type="Proteomes" id="UP000442694"/>
    </source>
</evidence>
<comment type="caution">
    <text evidence="1">The sequence shown here is derived from an EMBL/GenBank/DDBJ whole genome shotgun (WGS) entry which is preliminary data.</text>
</comment>
<evidence type="ECO:0000313" key="1">
    <source>
        <dbReference type="EMBL" id="KAB8032249.1"/>
    </source>
</evidence>
<proteinExistence type="predicted"/>
<sequence>MKIVLTFATSILFTGCYSLSQGYGQIKLLMKQEAIEDVIKENKEPKERLSKLKCVQTILEFAKNDIGLAPGNSYQKYIALETPYVSWVVQAAQKRSLELKTWWFPFVGSQPYLGYFNKESALEKQKALIDEGYDTVSGGVTAFSLLGYYPDPLYSSIVDNSTIPQFIETIIHESLHRTIYIPNYYAFNENLADFVAKKSTVLFLKKYPEIGENPQFYENEFKKTQIAQKKFQEFLNKIKKDLEFFYAESSKNSDHESEKIFLAQREMMFNNIAEEYKKFMNGVELGTVYENSFKAGKINNALILSYSVYESKQEPFEIAFKNAGGDIKQLVKNLEFCFETSPRDEQELWQKVEQCKSSS</sequence>
<dbReference type="Pfam" id="PF10023">
    <property type="entry name" value="Aminopep"/>
    <property type="match status" value="1"/>
</dbReference>
<dbReference type="InterPro" id="IPR014553">
    <property type="entry name" value="Aminopept"/>
</dbReference>
<reference evidence="1 2" key="1">
    <citation type="submission" date="2019-10" db="EMBL/GenBank/DDBJ databases">
        <title>New genus of Silvanigrellaceae.</title>
        <authorList>
            <person name="Pitt A."/>
            <person name="Hahn M.W."/>
        </authorList>
    </citation>
    <scope>NUCLEOTIDE SEQUENCE [LARGE SCALE GENOMIC DNA]</scope>
    <source>
        <strain evidence="1 2">33A1-SZDP</strain>
    </source>
</reference>
<dbReference type="PROSITE" id="PS51257">
    <property type="entry name" value="PROKAR_LIPOPROTEIN"/>
    <property type="match status" value="1"/>
</dbReference>
<dbReference type="EMBL" id="WFLN01000005">
    <property type="protein sequence ID" value="KAB8032249.1"/>
    <property type="molecule type" value="Genomic_DNA"/>
</dbReference>
<name>A0A833JE96_9BACT</name>
<organism evidence="1 2">
    <name type="scientific">Fluviispira multicolorata</name>
    <dbReference type="NCBI Taxonomy" id="2654512"/>
    <lineage>
        <taxon>Bacteria</taxon>
        <taxon>Pseudomonadati</taxon>
        <taxon>Bdellovibrionota</taxon>
        <taxon>Oligoflexia</taxon>
        <taxon>Silvanigrellales</taxon>
        <taxon>Silvanigrellaceae</taxon>
        <taxon>Fluviispira</taxon>
    </lineage>
</organism>
<evidence type="ECO:0008006" key="3">
    <source>
        <dbReference type="Google" id="ProtNLM"/>
    </source>
</evidence>